<dbReference type="SUPFAM" id="SSF103039">
    <property type="entry name" value="CheC-like"/>
    <property type="match status" value="1"/>
</dbReference>
<gene>
    <name evidence="2" type="ORF">C7460_10425</name>
</gene>
<comment type="caution">
    <text evidence="2">The sequence shown here is derived from an EMBL/GenBank/DDBJ whole genome shotgun (WGS) entry which is preliminary data.</text>
</comment>
<dbReference type="Gene3D" id="3.40.1550.10">
    <property type="entry name" value="CheC-like"/>
    <property type="match status" value="1"/>
</dbReference>
<name>A0A3D9L5Q6_MARFU</name>
<reference evidence="2 3" key="1">
    <citation type="submission" date="2018-07" db="EMBL/GenBank/DDBJ databases">
        <title>Genomic Encyclopedia of Type Strains, Phase IV (KMG-IV): sequencing the most valuable type-strain genomes for metagenomic binning, comparative biology and taxonomic classification.</title>
        <authorList>
            <person name="Goeker M."/>
        </authorList>
    </citation>
    <scope>NUCLEOTIDE SEQUENCE [LARGE SCALE GENOMIC DNA]</scope>
    <source>
        <strain evidence="2 3">DSM 4134</strain>
    </source>
</reference>
<proteinExistence type="predicted"/>
<dbReference type="EMBL" id="QREG01000004">
    <property type="protein sequence ID" value="REE01006.1"/>
    <property type="molecule type" value="Genomic_DNA"/>
</dbReference>
<evidence type="ECO:0000313" key="3">
    <source>
        <dbReference type="Proteomes" id="UP000256779"/>
    </source>
</evidence>
<dbReference type="OrthoDB" id="967598at2"/>
<dbReference type="Proteomes" id="UP000256779">
    <property type="component" value="Unassembled WGS sequence"/>
</dbReference>
<accession>A0A3D9L5Q6</accession>
<dbReference type="InterPro" id="IPR028976">
    <property type="entry name" value="CheC-like_sf"/>
</dbReference>
<dbReference type="AlphaFoldDB" id="A0A3D9L5Q6"/>
<keyword evidence="1" id="KW-0145">Chemotaxis</keyword>
<protein>
    <submittedName>
        <fullName evidence="2">Chemotaxis protein CheY-P-specific phosphatase CheC</fullName>
    </submittedName>
</protein>
<sequence>MLDKLNETELEVASKLVFDGLSMAKRSMEQILQSPISLEKVDYSSSVHAPLPTYDKHAEESVHVIKTQLIGELKGTSHLIFSEDEVAKVFKACLPANLIESDSPESKMMKMGFLTEIDNMMAAAVITEFSNFLGLEIYGHVPSLNVMKAHELNGFLEKESGEFDSIIHFKAIFHGKELDIAPDFVWIFHEEFVNKIKNLV</sequence>
<evidence type="ECO:0000256" key="1">
    <source>
        <dbReference type="ARBA" id="ARBA00022500"/>
    </source>
</evidence>
<evidence type="ECO:0000313" key="2">
    <source>
        <dbReference type="EMBL" id="REE01006.1"/>
    </source>
</evidence>
<keyword evidence="3" id="KW-1185">Reference proteome</keyword>
<organism evidence="2 3">
    <name type="scientific">Marinoscillum furvescens DSM 4134</name>
    <dbReference type="NCBI Taxonomy" id="1122208"/>
    <lineage>
        <taxon>Bacteria</taxon>
        <taxon>Pseudomonadati</taxon>
        <taxon>Bacteroidota</taxon>
        <taxon>Cytophagia</taxon>
        <taxon>Cytophagales</taxon>
        <taxon>Reichenbachiellaceae</taxon>
        <taxon>Marinoscillum</taxon>
    </lineage>
</organism>
<dbReference type="GO" id="GO:0006935">
    <property type="term" value="P:chemotaxis"/>
    <property type="evidence" value="ECO:0007669"/>
    <property type="project" value="UniProtKB-KW"/>
</dbReference>
<dbReference type="RefSeq" id="WP_115867101.1">
    <property type="nucleotide sequence ID" value="NZ_QREG01000004.1"/>
</dbReference>